<evidence type="ECO:0000256" key="1">
    <source>
        <dbReference type="SAM" id="MobiDB-lite"/>
    </source>
</evidence>
<gene>
    <name evidence="2" type="ORF">Syun_029159</name>
</gene>
<feature type="compositionally biased region" description="Basic and acidic residues" evidence="1">
    <location>
        <begin position="28"/>
        <end position="38"/>
    </location>
</feature>
<dbReference type="EMBL" id="JBBNAF010000013">
    <property type="protein sequence ID" value="KAK9086765.1"/>
    <property type="molecule type" value="Genomic_DNA"/>
</dbReference>
<organism evidence="2 3">
    <name type="scientific">Stephania yunnanensis</name>
    <dbReference type="NCBI Taxonomy" id="152371"/>
    <lineage>
        <taxon>Eukaryota</taxon>
        <taxon>Viridiplantae</taxon>
        <taxon>Streptophyta</taxon>
        <taxon>Embryophyta</taxon>
        <taxon>Tracheophyta</taxon>
        <taxon>Spermatophyta</taxon>
        <taxon>Magnoliopsida</taxon>
        <taxon>Ranunculales</taxon>
        <taxon>Menispermaceae</taxon>
        <taxon>Menispermoideae</taxon>
        <taxon>Cissampelideae</taxon>
        <taxon>Stephania</taxon>
    </lineage>
</organism>
<evidence type="ECO:0000313" key="2">
    <source>
        <dbReference type="EMBL" id="KAK9086765.1"/>
    </source>
</evidence>
<protein>
    <submittedName>
        <fullName evidence="2">Uncharacterized protein</fullName>
    </submittedName>
</protein>
<feature type="region of interest" description="Disordered" evidence="1">
    <location>
        <begin position="20"/>
        <end position="51"/>
    </location>
</feature>
<sequence length="51" mass="5469">MSSAAPAVADQWHGRLLASDAEAADDDSSAKRWRDCHGGRWQGGLNSDADR</sequence>
<proteinExistence type="predicted"/>
<keyword evidence="3" id="KW-1185">Reference proteome</keyword>
<dbReference type="Proteomes" id="UP001420932">
    <property type="component" value="Unassembled WGS sequence"/>
</dbReference>
<accession>A0AAP0E7F4</accession>
<comment type="caution">
    <text evidence="2">The sequence shown here is derived from an EMBL/GenBank/DDBJ whole genome shotgun (WGS) entry which is preliminary data.</text>
</comment>
<dbReference type="AlphaFoldDB" id="A0AAP0E7F4"/>
<evidence type="ECO:0000313" key="3">
    <source>
        <dbReference type="Proteomes" id="UP001420932"/>
    </source>
</evidence>
<reference evidence="2 3" key="1">
    <citation type="submission" date="2024-01" db="EMBL/GenBank/DDBJ databases">
        <title>Genome assemblies of Stephania.</title>
        <authorList>
            <person name="Yang L."/>
        </authorList>
    </citation>
    <scope>NUCLEOTIDE SEQUENCE [LARGE SCALE GENOMIC DNA]</scope>
    <source>
        <strain evidence="2">YNDBR</strain>
        <tissue evidence="2">Leaf</tissue>
    </source>
</reference>
<name>A0AAP0E7F4_9MAGN</name>